<evidence type="ECO:0000313" key="1">
    <source>
        <dbReference type="EMBL" id="AHH14578.1"/>
    </source>
</evidence>
<keyword evidence="1" id="KW-0614">Plasmid</keyword>
<name>W5T6I7_BORHE</name>
<dbReference type="AlphaFoldDB" id="W5T6I7"/>
<reference evidence="1" key="1">
    <citation type="submission" date="2013-04" db="EMBL/GenBank/DDBJ databases">
        <title>Comparative Genomics of Relapsing Fever Spirochetes.</title>
        <authorList>
            <person name="Schwan T.G."/>
            <person name="Raffel S.J."/>
            <person name="Porcella S.F."/>
            <person name="Martens C.A."/>
            <person name="Bruno D.P."/>
            <person name="Ricklefs S.M."/>
            <person name="Barbian K.B."/>
        </authorList>
    </citation>
    <scope>NUCLEOTIDE SEQUENCE</scope>
    <source>
        <strain evidence="1">MTW</strain>
        <plasmid evidence="1">unnamed</plasmid>
    </source>
</reference>
<proteinExistence type="predicted"/>
<dbReference type="EMBL" id="CP005690">
    <property type="protein sequence ID" value="AHH14578.1"/>
    <property type="molecule type" value="Genomic_DNA"/>
</dbReference>
<dbReference type="HOGENOM" id="CLU_622100_0_0_12"/>
<protein>
    <submittedName>
        <fullName evidence="1">Uncharacterized protein</fullName>
    </submittedName>
</protein>
<geneLocation type="plasmid" evidence="1">
    <name>unnamed</name>
</geneLocation>
<sequence>MYMNLGKFARAKQDIFFKPNLGSDAGELAVSDLGSDAGSNLNSTLDELLDELKLKVAGSSEFLGKQLASLEVEPEVVSGLQGILNNNFMSDKFRVELPGIDVDLQEVDVPKDFMQALNFKGSEDLKLDGNSIKLMFSDLMSFKLQKPASMSGFSLSDDGSNLSSGLGSGLGSNLSSQLSSNLNLNTSILGSNIFKSKSNLDSLVAPNNLGYLGGNVACGINDVTYSDFESRGIESTLASTGKFDTQVDMNDFIRKTCGFKSLLPESTPEALFDAVKLASDLKGSSRQFDSNDDAVSVVYDLLKKDSKNLSSTDLTYIKDIKENLSGVLGTGISGGLKQRLWDVLLNSGLGSGSNLSAGGSGLGSNLNSNLNSGLGSGLSSNLNSNLSDARSGSITSDFKPNSFGPINDVGGDDIHMLLEEVREFLSWACRIDLDKSIVEPLGFYFTNMESAINALADAINMQGVSLQNNMSDYKMGSEISRMP</sequence>
<organism evidence="1">
    <name type="scientific">Borrelia hermsii MTW</name>
    <dbReference type="NCBI Taxonomy" id="1313291"/>
    <lineage>
        <taxon>Bacteria</taxon>
        <taxon>Pseudomonadati</taxon>
        <taxon>Spirochaetota</taxon>
        <taxon>Spirochaetia</taxon>
        <taxon>Spirochaetales</taxon>
        <taxon>Borreliaceae</taxon>
        <taxon>Borrelia</taxon>
    </lineage>
</organism>
<accession>W5T6I7</accession>
<gene>
    <name evidence="1" type="ORF">BHW_0021700</name>
</gene>